<dbReference type="GeneID" id="28730744"/>
<protein>
    <recommendedName>
        <fullName evidence="4">2-dehydropantoate 2-reductase</fullName>
        <ecNumber evidence="4">1.1.1.169</ecNumber>
    </recommendedName>
    <alternativeName>
        <fullName evidence="4">Ketopantoate reductase</fullName>
    </alternativeName>
</protein>
<proteinExistence type="inferred from homology"/>
<dbReference type="InterPro" id="IPR036291">
    <property type="entry name" value="NAD(P)-bd_dom_sf"/>
</dbReference>
<dbReference type="EMBL" id="LFJN01000043">
    <property type="protein sequence ID" value="KPI35184.1"/>
    <property type="molecule type" value="Genomic_DNA"/>
</dbReference>
<dbReference type="InterPro" id="IPR013332">
    <property type="entry name" value="KPR_N"/>
</dbReference>
<dbReference type="GO" id="GO:0015940">
    <property type="term" value="P:pantothenate biosynthetic process"/>
    <property type="evidence" value="ECO:0007669"/>
    <property type="project" value="InterPro"/>
</dbReference>
<keyword evidence="3 4" id="KW-0560">Oxidoreductase</keyword>
<dbReference type="OrthoDB" id="3609at2759"/>
<comment type="caution">
    <text evidence="8">The sequence shown here is derived from an EMBL/GenBank/DDBJ whole genome shotgun (WGS) entry which is preliminary data.</text>
</comment>
<evidence type="ECO:0000256" key="4">
    <source>
        <dbReference type="RuleBase" id="RU362068"/>
    </source>
</evidence>
<evidence type="ECO:0000256" key="2">
    <source>
        <dbReference type="ARBA" id="ARBA00022857"/>
    </source>
</evidence>
<feature type="domain" description="Ketopantoate reductase C-terminal" evidence="7">
    <location>
        <begin position="196"/>
        <end position="318"/>
    </location>
</feature>
<dbReference type="Gene3D" id="3.40.50.720">
    <property type="entry name" value="NAD(P)-binding Rossmann-like Domain"/>
    <property type="match status" value="1"/>
</dbReference>
<dbReference type="SUPFAM" id="SSF51735">
    <property type="entry name" value="NAD(P)-binding Rossmann-fold domains"/>
    <property type="match status" value="1"/>
</dbReference>
<organism evidence="8 9">
    <name type="scientific">Cyphellophora attinorum</name>
    <dbReference type="NCBI Taxonomy" id="1664694"/>
    <lineage>
        <taxon>Eukaryota</taxon>
        <taxon>Fungi</taxon>
        <taxon>Dikarya</taxon>
        <taxon>Ascomycota</taxon>
        <taxon>Pezizomycotina</taxon>
        <taxon>Eurotiomycetes</taxon>
        <taxon>Chaetothyriomycetidae</taxon>
        <taxon>Chaetothyriales</taxon>
        <taxon>Cyphellophoraceae</taxon>
        <taxon>Cyphellophora</taxon>
    </lineage>
</organism>
<feature type="domain" description="Ketopantoate reductase N-terminal" evidence="6">
    <location>
        <begin position="12"/>
        <end position="162"/>
    </location>
</feature>
<dbReference type="Proteomes" id="UP000038010">
    <property type="component" value="Unassembled WGS sequence"/>
</dbReference>
<dbReference type="RefSeq" id="XP_017995147.1">
    <property type="nucleotide sequence ID" value="XM_018138864.1"/>
</dbReference>
<dbReference type="FunFam" id="1.10.1040.10:FF:000017">
    <property type="entry name" value="2-dehydropantoate 2-reductase"/>
    <property type="match status" value="1"/>
</dbReference>
<dbReference type="FunFam" id="3.40.50.720:FF:000609">
    <property type="entry name" value="2-dehydropantoate 2-reductase"/>
    <property type="match status" value="1"/>
</dbReference>
<dbReference type="InterPro" id="IPR008927">
    <property type="entry name" value="6-PGluconate_DH-like_C_sf"/>
</dbReference>
<dbReference type="SUPFAM" id="SSF48179">
    <property type="entry name" value="6-phosphogluconate dehydrogenase C-terminal domain-like"/>
    <property type="match status" value="1"/>
</dbReference>
<dbReference type="GO" id="GO:0008677">
    <property type="term" value="F:2-dehydropantoate 2-reductase activity"/>
    <property type="evidence" value="ECO:0007669"/>
    <property type="project" value="UniProtKB-EC"/>
</dbReference>
<evidence type="ECO:0000313" key="9">
    <source>
        <dbReference type="Proteomes" id="UP000038010"/>
    </source>
</evidence>
<evidence type="ECO:0000256" key="3">
    <source>
        <dbReference type="ARBA" id="ARBA00023002"/>
    </source>
</evidence>
<dbReference type="Pfam" id="PF08546">
    <property type="entry name" value="ApbA_C"/>
    <property type="match status" value="1"/>
</dbReference>
<sequence length="328" mass="36041">MGDAGRRPVEVLLYGLGAIGAFYGFILSRNPRVVLSVCARSNYEAVQANGLTIDSANHGTHTYYPHKVLRDPAEAQQTYDYIICCNKAVNVEAVLEQLKPAVDESRTAFAIMQNGVGNEVPYQKAYPNSTILSGVVWVGGRQVQPGFVEHRSSEYTELGLHPQRPDAPTETETSRLKELEELFVTGGTPIAVPEHIQTARWKKAIWNMAWNSITSLTGCDTEYWLASSDVSTPVTRSMMLEAVAVAKASGVPDIDDSLADELLDRVRPLGKLYSSMYWDKEAGRPMEVEVILGHAVREGKRLGVATPTLDCLYGLAAAVDGRLRKEQE</sequence>
<dbReference type="AlphaFoldDB" id="A0A0N1GXS9"/>
<comment type="similarity">
    <text evidence="1 4">Belongs to the ketopantoate reductase family.</text>
</comment>
<dbReference type="InterPro" id="IPR051402">
    <property type="entry name" value="KPR-Related"/>
</dbReference>
<keyword evidence="5" id="KW-0812">Transmembrane</keyword>
<dbReference type="InterPro" id="IPR003710">
    <property type="entry name" value="ApbA"/>
</dbReference>
<comment type="function">
    <text evidence="4">Catalyzes the NADPH-dependent reduction of ketopantoate into pantoic acid.</text>
</comment>
<evidence type="ECO:0000259" key="7">
    <source>
        <dbReference type="Pfam" id="PF08546"/>
    </source>
</evidence>
<dbReference type="EC" id="1.1.1.169" evidence="4"/>
<dbReference type="NCBIfam" id="TIGR00745">
    <property type="entry name" value="apbA_panE"/>
    <property type="match status" value="1"/>
</dbReference>
<evidence type="ECO:0000313" key="8">
    <source>
        <dbReference type="EMBL" id="KPI35184.1"/>
    </source>
</evidence>
<evidence type="ECO:0000256" key="1">
    <source>
        <dbReference type="ARBA" id="ARBA00007870"/>
    </source>
</evidence>
<evidence type="ECO:0000259" key="6">
    <source>
        <dbReference type="Pfam" id="PF02558"/>
    </source>
</evidence>
<keyword evidence="5" id="KW-0472">Membrane</keyword>
<dbReference type="InterPro" id="IPR013752">
    <property type="entry name" value="KPA_reductase"/>
</dbReference>
<accession>A0A0N1GXS9</accession>
<gene>
    <name evidence="8" type="ORF">AB675_10116</name>
</gene>
<comment type="catalytic activity">
    <reaction evidence="4">
        <text>(R)-pantoate + NADP(+) = 2-dehydropantoate + NADPH + H(+)</text>
        <dbReference type="Rhea" id="RHEA:16233"/>
        <dbReference type="ChEBI" id="CHEBI:11561"/>
        <dbReference type="ChEBI" id="CHEBI:15378"/>
        <dbReference type="ChEBI" id="CHEBI:15980"/>
        <dbReference type="ChEBI" id="CHEBI:57783"/>
        <dbReference type="ChEBI" id="CHEBI:58349"/>
        <dbReference type="EC" id="1.1.1.169"/>
    </reaction>
</comment>
<dbReference type="GO" id="GO:0005737">
    <property type="term" value="C:cytoplasm"/>
    <property type="evidence" value="ECO:0007669"/>
    <property type="project" value="TreeGrafter"/>
</dbReference>
<dbReference type="InterPro" id="IPR013328">
    <property type="entry name" value="6PGD_dom2"/>
</dbReference>
<keyword evidence="2 4" id="KW-0521">NADP</keyword>
<evidence type="ECO:0000256" key="5">
    <source>
        <dbReference type="SAM" id="Phobius"/>
    </source>
</evidence>
<keyword evidence="9" id="KW-1185">Reference proteome</keyword>
<name>A0A0N1GXS9_9EURO</name>
<dbReference type="VEuPathDB" id="FungiDB:AB675_10116"/>
<keyword evidence="5" id="KW-1133">Transmembrane helix</keyword>
<feature type="transmembrane region" description="Helical" evidence="5">
    <location>
        <begin position="12"/>
        <end position="28"/>
    </location>
</feature>
<reference evidence="8 9" key="1">
    <citation type="submission" date="2015-06" db="EMBL/GenBank/DDBJ databases">
        <title>Draft genome of the ant-associated black yeast Phialophora attae CBS 131958.</title>
        <authorList>
            <person name="Moreno L.F."/>
            <person name="Stielow B.J."/>
            <person name="de Hoog S."/>
            <person name="Vicente V.A."/>
            <person name="Weiss V.A."/>
            <person name="de Vries M."/>
            <person name="Cruz L.M."/>
            <person name="Souza E.M."/>
        </authorList>
    </citation>
    <scope>NUCLEOTIDE SEQUENCE [LARGE SCALE GENOMIC DNA]</scope>
    <source>
        <strain evidence="8 9">CBS 131958</strain>
    </source>
</reference>
<dbReference type="PANTHER" id="PTHR21708">
    <property type="entry name" value="PROBABLE 2-DEHYDROPANTOATE 2-REDUCTASE"/>
    <property type="match status" value="1"/>
</dbReference>
<dbReference type="PANTHER" id="PTHR21708:SF40">
    <property type="entry name" value="REDUCTASE FAMILY PROTEIN, PUTATIVE (AFU_ORTHOLOGUE AFUA_2G14497)-RELATED"/>
    <property type="match status" value="1"/>
</dbReference>
<dbReference type="Pfam" id="PF02558">
    <property type="entry name" value="ApbA"/>
    <property type="match status" value="1"/>
</dbReference>
<dbReference type="Gene3D" id="1.10.1040.10">
    <property type="entry name" value="N-(1-d-carboxylethyl)-l-norvaline Dehydrogenase, domain 2"/>
    <property type="match status" value="1"/>
</dbReference>
<dbReference type="STRING" id="1664694.A0A0N1GXS9"/>